<dbReference type="Proteomes" id="UP000799755">
    <property type="component" value="Unassembled WGS sequence"/>
</dbReference>
<accession>A0ACB6RFW5</accession>
<proteinExistence type="predicted"/>
<dbReference type="EMBL" id="MU003492">
    <property type="protein sequence ID" value="KAF2477945.1"/>
    <property type="molecule type" value="Genomic_DNA"/>
</dbReference>
<sequence>MKSHAQVQVRLLTHNIRYATTSPFKGEKPWAERRQLLLNELCFNTLYSPESFICLQEVLHNQLVDIMVGLNKTAYEWDYIGVGRDDGKEAGEYSPIIYRPKIWKLESWKTFWLSQTPDKPSKGWDAASIRILTVGFFQHKESKRRVIGMCTHLDDQGGTSRTESAKLILKVVDQASSGGNSSDPVPVFLAGDLNSEPSGSAYQILNGKNSTLQDVNDLAPVKSKYYTLANPDTLTKYKVAAQISQKVLQEVTGWCVEGANIVELCERGDKLLEEEVSKVYKGKKVSKGIGHCTTVSPNSYITPYTPLKSDAEEAATTLKAGECIKIQLGAQIDGFPAIVCDSILIPSEKKTDGEISGREADLLLATYYANELLLRLMLPPGLVASGMEEEQKKAAAQKPYTQGKITQMLEKVVQAYDCNLVESTTIWLFEHNEIEAKKKIILAPGEGVKGEGLPEVGEVWGVEMGVSLGGGKVKTLSNRPTLHRRTATTYGLKRPTSRATLSEVVKKFGTFPFSLRQLDDEKAAKVGVVECVRGGVLRQYEVVGDKNNDPVARLFTTVAITKNGMTRLAAPPPPNLSKYKTDKKITDAEVLKILEQPIGKTSTKNKNRKKKKKAAKKAESEEEESTPVAMPHLRKRKSSRNSTPLNLHDAPSPTLEPTKAKTQSSLDSWIEPPLKNPTPSFEDHGFARHGVLETMAPLGVPPSAKARQRARASGDPTTRRSLFVQNGNVLAGEEGVSTPELTPAPEVEQDDSERPDDEEMQAVLPTQDEEEDDDYVPKKSKGTPKAVKAPVRRSKTPVGSKTPIQSKTPVKNGISKTMSTPARDPVPQGTPPNVAVATRQRMQIAVNDAIARANANFQQNIGTALRQMHDDSLNDSYIASVIESVIHQTSTPEQFQAFRLYIKSAKKRAKLQARERQSSEVRGASFHRPANFPAFTGRHTTVNSPSNFKAAREQHDTTVTPPQQPPTVNPNMSGEAMPEDSIAVASPAKAPPHPLNNAPALTATRSPSSQASRIPSKSPPKQQVTKGESSSPEADVDASAEPSTKAPSANAPSPYSVDASDSDLSEVNEEIVQNGPPGSAQVNGNGAATVSKKGRNAALARAGKKARANSAKPSGKKEKKHPPTPQELAEEEELHQKRQAMVDRQRSRINFNPPVSDIRFEDEIHETESISSSQFALGPPVETIRVRRVGRPARNNTIHIPATLGKRLREDDPSLPSPQLKSARPSRPTTPAVPGPAAKRLKLTNGQSARTKRSPVKNRDGPIAGIPHMGGGGGLRPLGPDDNEPGSPPSESDDYCAACKGTGEFICCDGCPRVFHFLCCDPPRIDAPEGSFFCHECEARQKRIDDSVESFSPLVSLFKKLEGTNTRSFALPTEIQTFFEGVEAREDGSYGEQIKKYPLSKSSGYGYQKPDYVKLNDTNHKAILCVKCSESAGAAPGAIVKRPMLQCDFCQDHWHLDCLDPPLANPPFIGLEATHRDAWKCPRHIDHELRSGQVLQNDLNTVNSVDIEMEDVAPVTRVARKIRKPRIPTVYEPAFSRGVHNNGLIEIINDDGDDTDGEGNYIFSTRPRDGLDEETDQFAKLFRVPEKGLVLDFIDRVKNSRIEKRKAEKKAVKAAVRAVAKRKASLEAFAARPIATQQAALHLVQYANKEEDIGLNETSVQGLILGLTAEAPNDVVTAISDAGPGSLTEQKRAELLKLKELIDRALKN</sequence>
<reference evidence="1" key="1">
    <citation type="journal article" date="2020" name="Stud. Mycol.">
        <title>101 Dothideomycetes genomes: a test case for predicting lifestyles and emergence of pathogens.</title>
        <authorList>
            <person name="Haridas S."/>
            <person name="Albert R."/>
            <person name="Binder M."/>
            <person name="Bloem J."/>
            <person name="Labutti K."/>
            <person name="Salamov A."/>
            <person name="Andreopoulos B."/>
            <person name="Baker S."/>
            <person name="Barry K."/>
            <person name="Bills G."/>
            <person name="Bluhm B."/>
            <person name="Cannon C."/>
            <person name="Castanera R."/>
            <person name="Culley D."/>
            <person name="Daum C."/>
            <person name="Ezra D."/>
            <person name="Gonzalez J."/>
            <person name="Henrissat B."/>
            <person name="Kuo A."/>
            <person name="Liang C."/>
            <person name="Lipzen A."/>
            <person name="Lutzoni F."/>
            <person name="Magnuson J."/>
            <person name="Mondo S."/>
            <person name="Nolan M."/>
            <person name="Ohm R."/>
            <person name="Pangilinan J."/>
            <person name="Park H.-J."/>
            <person name="Ramirez L."/>
            <person name="Alfaro M."/>
            <person name="Sun H."/>
            <person name="Tritt A."/>
            <person name="Yoshinaga Y."/>
            <person name="Zwiers L.-H."/>
            <person name="Turgeon B."/>
            <person name="Goodwin S."/>
            <person name="Spatafora J."/>
            <person name="Crous P."/>
            <person name="Grigoriev I."/>
        </authorList>
    </citation>
    <scope>NUCLEOTIDE SEQUENCE</scope>
    <source>
        <strain evidence="1">ATCC 200398</strain>
    </source>
</reference>
<comment type="caution">
    <text evidence="1">The sequence shown here is derived from an EMBL/GenBank/DDBJ whole genome shotgun (WGS) entry which is preliminary data.</text>
</comment>
<keyword evidence="2" id="KW-1185">Reference proteome</keyword>
<gene>
    <name evidence="1" type="ORF">BDR25DRAFT_321095</name>
</gene>
<protein>
    <submittedName>
        <fullName evidence="1">Uncharacterized protein</fullName>
    </submittedName>
</protein>
<name>A0ACB6RFW5_9PLEO</name>
<evidence type="ECO:0000313" key="2">
    <source>
        <dbReference type="Proteomes" id="UP000799755"/>
    </source>
</evidence>
<evidence type="ECO:0000313" key="1">
    <source>
        <dbReference type="EMBL" id="KAF2477945.1"/>
    </source>
</evidence>
<organism evidence="1 2">
    <name type="scientific">Lindgomyces ingoldianus</name>
    <dbReference type="NCBI Taxonomy" id="673940"/>
    <lineage>
        <taxon>Eukaryota</taxon>
        <taxon>Fungi</taxon>
        <taxon>Dikarya</taxon>
        <taxon>Ascomycota</taxon>
        <taxon>Pezizomycotina</taxon>
        <taxon>Dothideomycetes</taxon>
        <taxon>Pleosporomycetidae</taxon>
        <taxon>Pleosporales</taxon>
        <taxon>Lindgomycetaceae</taxon>
        <taxon>Lindgomyces</taxon>
    </lineage>
</organism>